<dbReference type="NCBIfam" id="NF001964">
    <property type="entry name" value="PRK00741.1"/>
    <property type="match status" value="1"/>
</dbReference>
<evidence type="ECO:0000256" key="8">
    <source>
        <dbReference type="ARBA" id="ARBA00073639"/>
    </source>
</evidence>
<dbReference type="FunFam" id="3.30.70.3280:FF:000001">
    <property type="entry name" value="Peptide chain release factor 3"/>
    <property type="match status" value="1"/>
</dbReference>
<dbReference type="GO" id="GO:0003924">
    <property type="term" value="F:GTPase activity"/>
    <property type="evidence" value="ECO:0007669"/>
    <property type="project" value="InterPro"/>
</dbReference>
<evidence type="ECO:0000259" key="10">
    <source>
        <dbReference type="PROSITE" id="PS51722"/>
    </source>
</evidence>
<accession>A0A2U8DEW6</accession>
<organism evidence="11 12">
    <name type="scientific">Buchnera aphidicola</name>
    <name type="common">Melanaphis sacchari</name>
    <dbReference type="NCBI Taxonomy" id="2173854"/>
    <lineage>
        <taxon>Bacteria</taxon>
        <taxon>Pseudomonadati</taxon>
        <taxon>Pseudomonadota</taxon>
        <taxon>Gammaproteobacteria</taxon>
        <taxon>Enterobacterales</taxon>
        <taxon>Erwiniaceae</taxon>
        <taxon>Buchnera</taxon>
    </lineage>
</organism>
<evidence type="ECO:0000256" key="9">
    <source>
        <dbReference type="HAMAP-Rule" id="MF_00072"/>
    </source>
</evidence>
<dbReference type="Pfam" id="PF16658">
    <property type="entry name" value="RF3_C"/>
    <property type="match status" value="1"/>
</dbReference>
<dbReference type="Gene3D" id="3.40.50.300">
    <property type="entry name" value="P-loop containing nucleotide triphosphate hydrolases"/>
    <property type="match status" value="1"/>
</dbReference>
<dbReference type="PROSITE" id="PS00301">
    <property type="entry name" value="G_TR_1"/>
    <property type="match status" value="1"/>
</dbReference>
<evidence type="ECO:0000256" key="7">
    <source>
        <dbReference type="ARBA" id="ARBA00025017"/>
    </source>
</evidence>
<dbReference type="InterPro" id="IPR031157">
    <property type="entry name" value="G_TR_CS"/>
</dbReference>
<dbReference type="PANTHER" id="PTHR43556">
    <property type="entry name" value="PEPTIDE CHAIN RELEASE FACTOR RF3"/>
    <property type="match status" value="1"/>
</dbReference>
<dbReference type="InterPro" id="IPR032090">
    <property type="entry name" value="RF3_C"/>
</dbReference>
<evidence type="ECO:0000313" key="11">
    <source>
        <dbReference type="EMBL" id="AWH90277.1"/>
    </source>
</evidence>
<evidence type="ECO:0000256" key="5">
    <source>
        <dbReference type="ARBA" id="ARBA00022917"/>
    </source>
</evidence>
<comment type="function">
    <text evidence="7 9">Increases the formation of ribosomal termination complexes and stimulates activities of RF-1 and RF-2. It binds guanine nucleotides and has strong preference for UGA stop codons. It may interact directly with the ribosome. The stimulation of RF-1 and RF-2 is significantly reduced by GTP and GDP, but not by GMP.</text>
</comment>
<proteinExistence type="inferred from homology"/>
<reference evidence="11 12" key="1">
    <citation type="submission" date="2018-04" db="EMBL/GenBank/DDBJ databases">
        <title>Genome sequence of Buchnera aphidicola from Melaphis sacchari.</title>
        <authorList>
            <person name="Geib S.M."/>
            <person name="Palmer N.A."/>
            <person name="Sattler S.E."/>
            <person name="Sarath G."/>
        </authorList>
    </citation>
    <scope>NUCLEOTIDE SEQUENCE [LARGE SCALE GENOMIC DNA]</scope>
    <source>
        <strain evidence="11 12">LSU</strain>
    </source>
</reference>
<keyword evidence="3 9" id="KW-0963">Cytoplasm</keyword>
<keyword evidence="6 9" id="KW-0342">GTP-binding</keyword>
<feature type="binding site" evidence="9">
    <location>
        <begin position="88"/>
        <end position="92"/>
    </location>
    <ligand>
        <name>GTP</name>
        <dbReference type="ChEBI" id="CHEBI:37565"/>
    </ligand>
</feature>
<protein>
    <recommendedName>
        <fullName evidence="8 9">Peptide chain release factor 3</fullName>
        <shortName evidence="9">RF-3</shortName>
    </recommendedName>
</protein>
<dbReference type="InterPro" id="IPR027417">
    <property type="entry name" value="P-loop_NTPase"/>
</dbReference>
<dbReference type="Gene3D" id="3.30.70.3280">
    <property type="entry name" value="Peptide chain release factor 3, domain III"/>
    <property type="match status" value="1"/>
</dbReference>
<dbReference type="PROSITE" id="PS51722">
    <property type="entry name" value="G_TR_2"/>
    <property type="match status" value="1"/>
</dbReference>
<dbReference type="EMBL" id="CP029161">
    <property type="protein sequence ID" value="AWH90277.1"/>
    <property type="molecule type" value="Genomic_DNA"/>
</dbReference>
<dbReference type="InterPro" id="IPR041732">
    <property type="entry name" value="RF3_GTP-bd"/>
</dbReference>
<dbReference type="FunFam" id="3.40.50.300:FF:000542">
    <property type="entry name" value="Peptide chain release factor 3"/>
    <property type="match status" value="1"/>
</dbReference>
<gene>
    <name evidence="9" type="primary">prfC</name>
    <name evidence="11" type="ORF">DD681_00325</name>
</gene>
<dbReference type="PRINTS" id="PR00315">
    <property type="entry name" value="ELONGATNFCT"/>
</dbReference>
<dbReference type="InterPro" id="IPR053905">
    <property type="entry name" value="EF-G-like_DII"/>
</dbReference>
<dbReference type="GO" id="GO:0016150">
    <property type="term" value="F:translation release factor activity, codon nonspecific"/>
    <property type="evidence" value="ECO:0007669"/>
    <property type="project" value="TreeGrafter"/>
</dbReference>
<dbReference type="Proteomes" id="UP000244884">
    <property type="component" value="Chromosome"/>
</dbReference>
<dbReference type="GO" id="GO:0016149">
    <property type="term" value="F:translation release factor activity, codon specific"/>
    <property type="evidence" value="ECO:0007669"/>
    <property type="project" value="UniProtKB-UniRule"/>
</dbReference>
<evidence type="ECO:0000256" key="4">
    <source>
        <dbReference type="ARBA" id="ARBA00022741"/>
    </source>
</evidence>
<feature type="binding site" evidence="9">
    <location>
        <begin position="142"/>
        <end position="145"/>
    </location>
    <ligand>
        <name>GTP</name>
        <dbReference type="ChEBI" id="CHEBI:37565"/>
    </ligand>
</feature>
<dbReference type="GO" id="GO:0097216">
    <property type="term" value="F:guanosine tetraphosphate binding"/>
    <property type="evidence" value="ECO:0007669"/>
    <property type="project" value="UniProtKB-ARBA"/>
</dbReference>
<comment type="similarity">
    <text evidence="2 9">Belongs to the TRAFAC class translation factor GTPase superfamily. Classic translation factor GTPase family. PrfC subfamily.</text>
</comment>
<evidence type="ECO:0000256" key="6">
    <source>
        <dbReference type="ARBA" id="ARBA00023134"/>
    </source>
</evidence>
<evidence type="ECO:0000313" key="12">
    <source>
        <dbReference type="Proteomes" id="UP000244884"/>
    </source>
</evidence>
<feature type="binding site" evidence="9">
    <location>
        <begin position="20"/>
        <end position="27"/>
    </location>
    <ligand>
        <name>GTP</name>
        <dbReference type="ChEBI" id="CHEBI:37565"/>
    </ligand>
</feature>
<sequence>MLNLNDQKELRKRRTFAIISHPDAGKTTLTEKMLLFSKVIHTSGTIKGRGNGKYVKSDWMSIEKKRGISVTTSIIKFSYKNTLMNLLDTPGHQDFSEDTYRILTAVDSCLLVIDAAKGIEDRTKKLMNVSRINNTPVITFINKLDRDSLDPIELLDQIEKHLKLNCVPITWPISCGKNFRGVYHFYDDMVYLFQKNNNKKNNILNSKVLFFKFNEFLLKKYIDQDLFFQFSEELKLITAIYSKYNKKNFLKSITTPVFFGSALSNFGIDHILDSLINWAPSPIYRISNLRKVDPKEKKFTGFVFKIQANMDLRHRDRIAFMRIVSGKYIKGMKLRHVRIKKDIIISDAFSFLAGERFVINEAYAGDVIGIHNHGTIKIGDTFTEGEEINFINMPSFSPEIFRCVFLKNPFQKKQLKKGLLQLSEEGAIQVFYPINNNDIILGAIGILQFDVVIERLKMEYKINAIYEKTNIMLARWITSANKEILHEFKSKNKSFLAFDNFNHLIYLAPNQIHLNLIMTRYTGISFEKIRR</sequence>
<dbReference type="NCBIfam" id="TIGR00231">
    <property type="entry name" value="small_GTP"/>
    <property type="match status" value="1"/>
</dbReference>
<dbReference type="HAMAP" id="MF_00072">
    <property type="entry name" value="Rel_fac_3"/>
    <property type="match status" value="1"/>
</dbReference>
<comment type="subcellular location">
    <subcellularLocation>
        <location evidence="1 9">Cytoplasm</location>
    </subcellularLocation>
</comment>
<dbReference type="PANTHER" id="PTHR43556:SF2">
    <property type="entry name" value="PEPTIDE CHAIN RELEASE FACTOR RF3"/>
    <property type="match status" value="1"/>
</dbReference>
<evidence type="ECO:0000256" key="3">
    <source>
        <dbReference type="ARBA" id="ARBA00022490"/>
    </source>
</evidence>
<dbReference type="InterPro" id="IPR004548">
    <property type="entry name" value="PrfC"/>
</dbReference>
<feature type="domain" description="Tr-type G" evidence="10">
    <location>
        <begin position="11"/>
        <end position="283"/>
    </location>
</feature>
<dbReference type="InterPro" id="IPR000795">
    <property type="entry name" value="T_Tr_GTP-bd_dom"/>
</dbReference>
<dbReference type="Pfam" id="PF22042">
    <property type="entry name" value="EF-G_D2"/>
    <property type="match status" value="1"/>
</dbReference>
<dbReference type="RefSeq" id="WP_158341047.1">
    <property type="nucleotide sequence ID" value="NZ_CP029161.1"/>
</dbReference>
<dbReference type="CDD" id="cd04169">
    <property type="entry name" value="RF3"/>
    <property type="match status" value="1"/>
</dbReference>
<evidence type="ECO:0000256" key="1">
    <source>
        <dbReference type="ARBA" id="ARBA00004496"/>
    </source>
</evidence>
<dbReference type="SUPFAM" id="SSF50447">
    <property type="entry name" value="Translation proteins"/>
    <property type="match status" value="1"/>
</dbReference>
<dbReference type="InterPro" id="IPR005225">
    <property type="entry name" value="Small_GTP-bd"/>
</dbReference>
<dbReference type="InterPro" id="IPR035647">
    <property type="entry name" value="EFG_III/V"/>
</dbReference>
<evidence type="ECO:0000256" key="2">
    <source>
        <dbReference type="ARBA" id="ARBA00009978"/>
    </source>
</evidence>
<dbReference type="NCBIfam" id="TIGR00503">
    <property type="entry name" value="prfC"/>
    <property type="match status" value="1"/>
</dbReference>
<name>A0A2U8DEW6_9GAMM</name>
<dbReference type="InterPro" id="IPR009000">
    <property type="entry name" value="Transl_B-barrel_sf"/>
</dbReference>
<dbReference type="GO" id="GO:0006449">
    <property type="term" value="P:regulation of translational termination"/>
    <property type="evidence" value="ECO:0007669"/>
    <property type="project" value="UniProtKB-UniRule"/>
</dbReference>
<keyword evidence="5 9" id="KW-0648">Protein biosynthesis</keyword>
<dbReference type="Gene3D" id="2.40.30.10">
    <property type="entry name" value="Translation factors"/>
    <property type="match status" value="1"/>
</dbReference>
<dbReference type="GO" id="GO:0005525">
    <property type="term" value="F:GTP binding"/>
    <property type="evidence" value="ECO:0007669"/>
    <property type="project" value="UniProtKB-UniRule"/>
</dbReference>
<dbReference type="SUPFAM" id="SSF54980">
    <property type="entry name" value="EF-G C-terminal domain-like"/>
    <property type="match status" value="1"/>
</dbReference>
<dbReference type="SUPFAM" id="SSF52540">
    <property type="entry name" value="P-loop containing nucleoside triphosphate hydrolases"/>
    <property type="match status" value="1"/>
</dbReference>
<dbReference type="GO" id="GO:0005829">
    <property type="term" value="C:cytosol"/>
    <property type="evidence" value="ECO:0007669"/>
    <property type="project" value="TreeGrafter"/>
</dbReference>
<dbReference type="OrthoDB" id="9804431at2"/>
<dbReference type="AlphaFoldDB" id="A0A2U8DEW6"/>
<keyword evidence="4 9" id="KW-0547">Nucleotide-binding</keyword>
<dbReference type="InterPro" id="IPR038467">
    <property type="entry name" value="RF3_dom_3_sf"/>
</dbReference>
<dbReference type="Pfam" id="PF00009">
    <property type="entry name" value="GTP_EFTU"/>
    <property type="match status" value="1"/>
</dbReference>